<organism evidence="5 6">
    <name type="scientific">Canibacter oris</name>
    <dbReference type="NCBI Taxonomy" id="1365628"/>
    <lineage>
        <taxon>Bacteria</taxon>
        <taxon>Bacillati</taxon>
        <taxon>Actinomycetota</taxon>
        <taxon>Actinomycetes</taxon>
        <taxon>Micrococcales</taxon>
        <taxon>Microbacteriaceae</taxon>
        <taxon>Canibacter</taxon>
    </lineage>
</organism>
<dbReference type="SMART" id="SM00418">
    <property type="entry name" value="HTH_ARSR"/>
    <property type="match status" value="1"/>
</dbReference>
<dbReference type="InterPro" id="IPR036388">
    <property type="entry name" value="WH-like_DNA-bd_sf"/>
</dbReference>
<keyword evidence="2 5" id="KW-0238">DNA-binding</keyword>
<dbReference type="EMBL" id="JACIFD010000005">
    <property type="protein sequence ID" value="MBB4071337.1"/>
    <property type="molecule type" value="Genomic_DNA"/>
</dbReference>
<dbReference type="CDD" id="cd00090">
    <property type="entry name" value="HTH_ARSR"/>
    <property type="match status" value="1"/>
</dbReference>
<evidence type="ECO:0000259" key="4">
    <source>
        <dbReference type="PROSITE" id="PS50987"/>
    </source>
</evidence>
<dbReference type="PROSITE" id="PS50987">
    <property type="entry name" value="HTH_ARSR_2"/>
    <property type="match status" value="1"/>
</dbReference>
<keyword evidence="6" id="KW-1185">Reference proteome</keyword>
<dbReference type="InterPro" id="IPR051011">
    <property type="entry name" value="Metal_resp_trans_reg"/>
</dbReference>
<dbReference type="Pfam" id="PF01022">
    <property type="entry name" value="HTH_5"/>
    <property type="match status" value="1"/>
</dbReference>
<comment type="caution">
    <text evidence="5">The sequence shown here is derived from an EMBL/GenBank/DDBJ whole genome shotgun (WGS) entry which is preliminary data.</text>
</comment>
<proteinExistence type="predicted"/>
<dbReference type="RefSeq" id="WP_343048775.1">
    <property type="nucleotide sequence ID" value="NZ_JACIFD010000005.1"/>
</dbReference>
<evidence type="ECO:0000313" key="5">
    <source>
        <dbReference type="EMBL" id="MBB4071337.1"/>
    </source>
</evidence>
<gene>
    <name evidence="5" type="ORF">F5897_000634</name>
</gene>
<name>A0A840DMS5_9MICO</name>
<dbReference type="InterPro" id="IPR001845">
    <property type="entry name" value="HTH_ArsR_DNA-bd_dom"/>
</dbReference>
<dbReference type="InterPro" id="IPR036390">
    <property type="entry name" value="WH_DNA-bd_sf"/>
</dbReference>
<dbReference type="Proteomes" id="UP000571183">
    <property type="component" value="Unassembled WGS sequence"/>
</dbReference>
<dbReference type="PRINTS" id="PR00778">
    <property type="entry name" value="HTHARSR"/>
</dbReference>
<dbReference type="GO" id="GO:0003700">
    <property type="term" value="F:DNA-binding transcription factor activity"/>
    <property type="evidence" value="ECO:0007669"/>
    <property type="project" value="InterPro"/>
</dbReference>
<reference evidence="5" key="1">
    <citation type="submission" date="2020-08" db="EMBL/GenBank/DDBJ databases">
        <title>Sequencing the genomes of 1000 actinobacteria strains.</title>
        <authorList>
            <person name="Klenk H.-P."/>
        </authorList>
    </citation>
    <scope>NUCLEOTIDE SEQUENCE [LARGE SCALE GENOMIC DNA]</scope>
    <source>
        <strain evidence="5">DSM 27064</strain>
    </source>
</reference>
<evidence type="ECO:0000256" key="1">
    <source>
        <dbReference type="ARBA" id="ARBA00023015"/>
    </source>
</evidence>
<dbReference type="GO" id="GO:0003677">
    <property type="term" value="F:DNA binding"/>
    <property type="evidence" value="ECO:0007669"/>
    <property type="project" value="UniProtKB-KW"/>
</dbReference>
<protein>
    <submittedName>
        <fullName evidence="5">DNA-binding transcriptional ArsR family regulator</fullName>
    </submittedName>
</protein>
<sequence>MDQPAPHNPAVIGGKHFPSALVKMLGKTTNKHIAIYLYDAMLRDVTTPNNTTAHPDTEVDTQLGIQKTAALFKQLGNEARLRILLQLSQAPASVTELVTNLGISQPLASQHLRSLRESDLVASEKHGKVVIYRLADDHVTHIVCDALAHTAETLERNPK</sequence>
<dbReference type="SUPFAM" id="SSF46785">
    <property type="entry name" value="Winged helix' DNA-binding domain"/>
    <property type="match status" value="1"/>
</dbReference>
<dbReference type="NCBIfam" id="NF033788">
    <property type="entry name" value="HTH_metalloreg"/>
    <property type="match status" value="1"/>
</dbReference>
<evidence type="ECO:0000256" key="2">
    <source>
        <dbReference type="ARBA" id="ARBA00023125"/>
    </source>
</evidence>
<evidence type="ECO:0000313" key="6">
    <source>
        <dbReference type="Proteomes" id="UP000571183"/>
    </source>
</evidence>
<keyword evidence="1" id="KW-0805">Transcription regulation</keyword>
<dbReference type="InterPro" id="IPR011991">
    <property type="entry name" value="ArsR-like_HTH"/>
</dbReference>
<feature type="domain" description="HTH arsR-type" evidence="4">
    <location>
        <begin position="60"/>
        <end position="154"/>
    </location>
</feature>
<dbReference type="Gene3D" id="1.10.10.10">
    <property type="entry name" value="Winged helix-like DNA-binding domain superfamily/Winged helix DNA-binding domain"/>
    <property type="match status" value="1"/>
</dbReference>
<keyword evidence="3" id="KW-0804">Transcription</keyword>
<dbReference type="PANTHER" id="PTHR43132">
    <property type="entry name" value="ARSENICAL RESISTANCE OPERON REPRESSOR ARSR-RELATED"/>
    <property type="match status" value="1"/>
</dbReference>
<dbReference type="PANTHER" id="PTHR43132:SF2">
    <property type="entry name" value="ARSENICAL RESISTANCE OPERON REPRESSOR ARSR-RELATED"/>
    <property type="match status" value="1"/>
</dbReference>
<dbReference type="AlphaFoldDB" id="A0A840DMS5"/>
<evidence type="ECO:0000256" key="3">
    <source>
        <dbReference type="ARBA" id="ARBA00023163"/>
    </source>
</evidence>
<accession>A0A840DMS5</accession>